<protein>
    <submittedName>
        <fullName evidence="1">Uncharacterized protein</fullName>
    </submittedName>
</protein>
<evidence type="ECO:0000313" key="1">
    <source>
        <dbReference type="EMBL" id="KFM25416.1"/>
    </source>
</evidence>
<dbReference type="EMBL" id="KL662117">
    <property type="protein sequence ID" value="KFM25416.1"/>
    <property type="molecule type" value="Genomic_DNA"/>
</dbReference>
<dbReference type="KEGG" id="apro:F751_3025"/>
<accession>A0A087SI62</accession>
<keyword evidence="2" id="KW-1185">Reference proteome</keyword>
<gene>
    <name evidence="1" type="ORF">F751_3025</name>
</gene>
<dbReference type="Proteomes" id="UP000028924">
    <property type="component" value="Unassembled WGS sequence"/>
</dbReference>
<proteinExistence type="predicted"/>
<dbReference type="AlphaFoldDB" id="A0A087SI62"/>
<dbReference type="RefSeq" id="XP_011398311.1">
    <property type="nucleotide sequence ID" value="XM_011400009.1"/>
</dbReference>
<sequence length="67" mass="7651">MAQRLVQNTVLWLRPSCPPSKPLESQSELYMCPGNMHLRWQCNNTLEKVSVKGRRGRGPGQLRDTEA</sequence>
<evidence type="ECO:0000313" key="2">
    <source>
        <dbReference type="Proteomes" id="UP000028924"/>
    </source>
</evidence>
<dbReference type="GeneID" id="23614416"/>
<organism evidence="1 2">
    <name type="scientific">Auxenochlorella protothecoides</name>
    <name type="common">Green microalga</name>
    <name type="synonym">Chlorella protothecoides</name>
    <dbReference type="NCBI Taxonomy" id="3075"/>
    <lineage>
        <taxon>Eukaryota</taxon>
        <taxon>Viridiplantae</taxon>
        <taxon>Chlorophyta</taxon>
        <taxon>core chlorophytes</taxon>
        <taxon>Trebouxiophyceae</taxon>
        <taxon>Chlorellales</taxon>
        <taxon>Chlorellaceae</taxon>
        <taxon>Auxenochlorella</taxon>
    </lineage>
</organism>
<name>A0A087SI62_AUXPR</name>
<reference evidence="1 2" key="1">
    <citation type="journal article" date="2014" name="BMC Genomics">
        <title>Oil accumulation mechanisms of the oleaginous microalga Chlorella protothecoides revealed through its genome, transcriptomes, and proteomes.</title>
        <authorList>
            <person name="Gao C."/>
            <person name="Wang Y."/>
            <person name="Shen Y."/>
            <person name="Yan D."/>
            <person name="He X."/>
            <person name="Dai J."/>
            <person name="Wu Q."/>
        </authorList>
    </citation>
    <scope>NUCLEOTIDE SEQUENCE [LARGE SCALE GENOMIC DNA]</scope>
    <source>
        <strain evidence="1 2">0710</strain>
    </source>
</reference>